<evidence type="ECO:0008006" key="3">
    <source>
        <dbReference type="Google" id="ProtNLM"/>
    </source>
</evidence>
<dbReference type="OrthoDB" id="8887208at2"/>
<accession>A0A3P1C3Q0</accession>
<proteinExistence type="predicted"/>
<dbReference type="EMBL" id="RQJO01000007">
    <property type="protein sequence ID" value="RRB07909.1"/>
    <property type="molecule type" value="Genomic_DNA"/>
</dbReference>
<protein>
    <recommendedName>
        <fullName evidence="3">Outer membrane protein beta-barrel domain-containing protein</fullName>
    </recommendedName>
</protein>
<comment type="caution">
    <text evidence="1">The sequence shown here is derived from an EMBL/GenBank/DDBJ whole genome shotgun (WGS) entry which is preliminary data.</text>
</comment>
<keyword evidence="2" id="KW-1185">Reference proteome</keyword>
<gene>
    <name evidence="1" type="ORF">EHT25_03220</name>
</gene>
<name>A0A3P1C3Q0_9BACT</name>
<evidence type="ECO:0000313" key="1">
    <source>
        <dbReference type="EMBL" id="RRB07909.1"/>
    </source>
</evidence>
<organism evidence="1 2">
    <name type="scientific">Larkinella rosea</name>
    <dbReference type="NCBI Taxonomy" id="2025312"/>
    <lineage>
        <taxon>Bacteria</taxon>
        <taxon>Pseudomonadati</taxon>
        <taxon>Bacteroidota</taxon>
        <taxon>Cytophagia</taxon>
        <taxon>Cytophagales</taxon>
        <taxon>Spirosomataceae</taxon>
        <taxon>Larkinella</taxon>
    </lineage>
</organism>
<dbReference type="AlphaFoldDB" id="A0A3P1C3Q0"/>
<reference evidence="1 2" key="1">
    <citation type="submission" date="2018-11" db="EMBL/GenBank/DDBJ databases">
        <authorList>
            <person name="Zhou Z."/>
            <person name="Wang G."/>
        </authorList>
    </citation>
    <scope>NUCLEOTIDE SEQUENCE [LARGE SCALE GENOMIC DNA]</scope>
    <source>
        <strain evidence="1 2">KCTC52004</strain>
    </source>
</reference>
<evidence type="ECO:0000313" key="2">
    <source>
        <dbReference type="Proteomes" id="UP000271925"/>
    </source>
</evidence>
<sequence>MKLGKRRGSFYFTWGYNRDWYTKSTIRFRNTTTDNYDFTFIDAKAHDSPDFASFYKLTSLTIPQYDANLGYFFNDKHDLGIELSWDHLKYVVTDNQVIHVKGQIRERPIDKDTLVTPDFVHLQHTNGNNYLMINLVKRQKLWHSNAFQLSAIGKVGAGPLISYTISTVLGNEDPGYFHYHGVVAALSGGFKLDILKYFFLQTDLQGAWVDYTNTKLGADHQGLATHHFYSLQYKYLFGFNFPLSNR</sequence>
<dbReference type="Proteomes" id="UP000271925">
    <property type="component" value="Unassembled WGS sequence"/>
</dbReference>